<keyword evidence="3" id="KW-1185">Reference proteome</keyword>
<dbReference type="AlphaFoldDB" id="A0AA37HGA2"/>
<protein>
    <submittedName>
        <fullName evidence="2">Uncharacterized protein</fullName>
    </submittedName>
</protein>
<evidence type="ECO:0000313" key="2">
    <source>
        <dbReference type="EMBL" id="GJD64650.1"/>
    </source>
</evidence>
<feature type="region of interest" description="Disordered" evidence="1">
    <location>
        <begin position="62"/>
        <end position="82"/>
    </location>
</feature>
<evidence type="ECO:0000256" key="1">
    <source>
        <dbReference type="SAM" id="MobiDB-lite"/>
    </source>
</evidence>
<gene>
    <name evidence="2" type="ORF">MPEAHAMD_4834</name>
</gene>
<proteinExistence type="predicted"/>
<sequence>MALVRGHGFAPVVTLEPFEDEAALRARIGSPALQAGIPAGDPERAWRLALILNAAFCAINPSDDPSGGAAPPGTSSAFGDWSASVRPDRFLSRIARIVGPGRPPAA</sequence>
<organism evidence="2 3">
    <name type="scientific">Methylobacterium frigidaeris</name>
    <dbReference type="NCBI Taxonomy" id="2038277"/>
    <lineage>
        <taxon>Bacteria</taxon>
        <taxon>Pseudomonadati</taxon>
        <taxon>Pseudomonadota</taxon>
        <taxon>Alphaproteobacteria</taxon>
        <taxon>Hyphomicrobiales</taxon>
        <taxon>Methylobacteriaceae</taxon>
        <taxon>Methylobacterium</taxon>
    </lineage>
</organism>
<comment type="caution">
    <text evidence="2">The sequence shown here is derived from an EMBL/GenBank/DDBJ whole genome shotgun (WGS) entry which is preliminary data.</text>
</comment>
<accession>A0AA37HGA2</accession>
<dbReference type="EMBL" id="BPQJ01000027">
    <property type="protein sequence ID" value="GJD64650.1"/>
    <property type="molecule type" value="Genomic_DNA"/>
</dbReference>
<reference evidence="2" key="2">
    <citation type="submission" date="2021-08" db="EMBL/GenBank/DDBJ databases">
        <authorList>
            <person name="Tani A."/>
            <person name="Ola A."/>
            <person name="Ogura Y."/>
            <person name="Katsura K."/>
            <person name="Hayashi T."/>
        </authorList>
    </citation>
    <scope>NUCLEOTIDE SEQUENCE</scope>
    <source>
        <strain evidence="2">JCM 32048</strain>
    </source>
</reference>
<dbReference type="Proteomes" id="UP001055286">
    <property type="component" value="Unassembled WGS sequence"/>
</dbReference>
<name>A0AA37HGA2_9HYPH</name>
<evidence type="ECO:0000313" key="3">
    <source>
        <dbReference type="Proteomes" id="UP001055286"/>
    </source>
</evidence>
<reference evidence="2" key="1">
    <citation type="journal article" date="2016" name="Front. Microbiol.">
        <title>Genome Sequence of the Piezophilic, Mesophilic Sulfate-Reducing Bacterium Desulfovibrio indicus J2T.</title>
        <authorList>
            <person name="Cao J."/>
            <person name="Maignien L."/>
            <person name="Shao Z."/>
            <person name="Alain K."/>
            <person name="Jebbar M."/>
        </authorList>
    </citation>
    <scope>NUCLEOTIDE SEQUENCE</scope>
    <source>
        <strain evidence="2">JCM 32048</strain>
    </source>
</reference>